<organism evidence="1 2">
    <name type="scientific">Candidatus Fimiplasma intestinipullorum</name>
    <dbReference type="NCBI Taxonomy" id="2840825"/>
    <lineage>
        <taxon>Bacteria</taxon>
        <taxon>Bacillati</taxon>
        <taxon>Bacillota</taxon>
        <taxon>Clostridia</taxon>
        <taxon>Eubacteriales</taxon>
        <taxon>Candidatus Fimiplasma</taxon>
    </lineage>
</organism>
<evidence type="ECO:0000313" key="2">
    <source>
        <dbReference type="Proteomes" id="UP000824175"/>
    </source>
</evidence>
<evidence type="ECO:0000313" key="1">
    <source>
        <dbReference type="EMBL" id="HIU13536.1"/>
    </source>
</evidence>
<name>A0A9D1HN80_9FIRM</name>
<comment type="caution">
    <text evidence="1">The sequence shown here is derived from an EMBL/GenBank/DDBJ whole genome shotgun (WGS) entry which is preliminary data.</text>
</comment>
<reference evidence="1" key="2">
    <citation type="journal article" date="2021" name="PeerJ">
        <title>Extensive microbial diversity within the chicken gut microbiome revealed by metagenomics and culture.</title>
        <authorList>
            <person name="Gilroy R."/>
            <person name="Ravi A."/>
            <person name="Getino M."/>
            <person name="Pursley I."/>
            <person name="Horton D.L."/>
            <person name="Alikhan N.F."/>
            <person name="Baker D."/>
            <person name="Gharbi K."/>
            <person name="Hall N."/>
            <person name="Watson M."/>
            <person name="Adriaenssens E.M."/>
            <person name="Foster-Nyarko E."/>
            <person name="Jarju S."/>
            <person name="Secka A."/>
            <person name="Antonio M."/>
            <person name="Oren A."/>
            <person name="Chaudhuri R.R."/>
            <person name="La Ragione R."/>
            <person name="Hildebrand F."/>
            <person name="Pallen M.J."/>
        </authorList>
    </citation>
    <scope>NUCLEOTIDE SEQUENCE</scope>
    <source>
        <strain evidence="1">CHK195-11698</strain>
    </source>
</reference>
<dbReference type="AlphaFoldDB" id="A0A9D1HN80"/>
<dbReference type="EMBL" id="DVMJ01000051">
    <property type="protein sequence ID" value="HIU13536.1"/>
    <property type="molecule type" value="Genomic_DNA"/>
</dbReference>
<protein>
    <submittedName>
        <fullName evidence="1">Uncharacterized protein</fullName>
    </submittedName>
</protein>
<gene>
    <name evidence="1" type="ORF">IAD15_05650</name>
</gene>
<proteinExistence type="predicted"/>
<accession>A0A9D1HN80</accession>
<sequence>MLVIQTHMFQISKYVKLTVMTDALIEVELPEKRMRLEGEGFEVTYMSLHELRGKGHIQKVVFL</sequence>
<dbReference type="Proteomes" id="UP000824175">
    <property type="component" value="Unassembled WGS sequence"/>
</dbReference>
<reference evidence="1" key="1">
    <citation type="submission" date="2020-10" db="EMBL/GenBank/DDBJ databases">
        <authorList>
            <person name="Gilroy R."/>
        </authorList>
    </citation>
    <scope>NUCLEOTIDE SEQUENCE</scope>
    <source>
        <strain evidence="1">CHK195-11698</strain>
    </source>
</reference>